<dbReference type="GO" id="GO:0140359">
    <property type="term" value="F:ABC-type transporter activity"/>
    <property type="evidence" value="ECO:0007669"/>
    <property type="project" value="InterPro"/>
</dbReference>
<gene>
    <name evidence="14" type="ORF">DFR50_14353</name>
</gene>
<protein>
    <submittedName>
        <fullName evidence="14">ATP-binding cassette subfamily B protein</fullName>
    </submittedName>
</protein>
<keyword evidence="4" id="KW-1003">Cell membrane</keyword>
<dbReference type="InterPro" id="IPR036640">
    <property type="entry name" value="ABC1_TM_sf"/>
</dbReference>
<feature type="transmembrane region" description="Helical" evidence="11">
    <location>
        <begin position="66"/>
        <end position="88"/>
    </location>
</feature>
<dbReference type="PANTHER" id="PTHR24221">
    <property type="entry name" value="ATP-BINDING CASSETTE SUB-FAMILY B"/>
    <property type="match status" value="1"/>
</dbReference>
<keyword evidence="10 11" id="KW-0472">Membrane</keyword>
<evidence type="ECO:0000256" key="4">
    <source>
        <dbReference type="ARBA" id="ARBA00022475"/>
    </source>
</evidence>
<dbReference type="Pfam" id="PF00664">
    <property type="entry name" value="ABC_membrane"/>
    <property type="match status" value="1"/>
</dbReference>
<keyword evidence="9 11" id="KW-1133">Transmembrane helix</keyword>
<evidence type="ECO:0000259" key="13">
    <source>
        <dbReference type="PROSITE" id="PS50929"/>
    </source>
</evidence>
<dbReference type="InterPro" id="IPR039421">
    <property type="entry name" value="Type_1_exporter"/>
</dbReference>
<organism evidence="14 15">
    <name type="scientific">Roseiarcus fermentans</name>
    <dbReference type="NCBI Taxonomy" id="1473586"/>
    <lineage>
        <taxon>Bacteria</taxon>
        <taxon>Pseudomonadati</taxon>
        <taxon>Pseudomonadota</taxon>
        <taxon>Alphaproteobacteria</taxon>
        <taxon>Hyphomicrobiales</taxon>
        <taxon>Roseiarcaceae</taxon>
        <taxon>Roseiarcus</taxon>
    </lineage>
</organism>
<dbReference type="FunFam" id="3.40.50.300:FF:000221">
    <property type="entry name" value="Multidrug ABC transporter ATP-binding protein"/>
    <property type="match status" value="1"/>
</dbReference>
<dbReference type="PANTHER" id="PTHR24221:SF654">
    <property type="entry name" value="ATP-BINDING CASSETTE SUB-FAMILY B MEMBER 6"/>
    <property type="match status" value="1"/>
</dbReference>
<feature type="transmembrane region" description="Helical" evidence="11">
    <location>
        <begin position="20"/>
        <end position="46"/>
    </location>
</feature>
<evidence type="ECO:0000313" key="15">
    <source>
        <dbReference type="Proteomes" id="UP000253529"/>
    </source>
</evidence>
<accession>A0A366EMB7</accession>
<dbReference type="GO" id="GO:0016887">
    <property type="term" value="F:ATP hydrolysis activity"/>
    <property type="evidence" value="ECO:0007669"/>
    <property type="project" value="InterPro"/>
</dbReference>
<name>A0A366EMB7_9HYPH</name>
<keyword evidence="5" id="KW-0762">Sugar transport</keyword>
<sequence>MNFTRLYARVLGRLGPERWLAAALVLANVAIAVSLFAEPMLFGKIIDQLTRSLQPGHALTWEAIGPWLAAWAAFGIFTIVAGVTVALYSDRLSHRRRVVEMAAFFDHVLHLPMSFHASAHTGRLLKIMIEGASGMFGVWLSFFREHFAALVALVVLLPATLIVNWRLGGILLALVVALGFVMNLVLRKTEVMQSAADVYSNDVAERVSDVLGNMPAIQSFARADEETGALHRMIDRMLHAQLPVLTWWAFASVATRSGSTIALVSILVTGVWLLMRNLTTVGQIVAFMALAQMLVGRLEQTVGFMNYMLSQSPRIRMFFEVMDTRPDVSDAPDATPVGRLVGAVRFEDVSFAYDKGREALSDVSFEARAGETIALVGSTGSGKSTTLNLLHRVFDPTEGRVTIDGRDIRTMTLESLRENIGVVFQEPFIFARSIEENLRIGKPDATAAEMSHALEAAQALDFVRRAPNGLQSVIGERGRNLSGGERQRLSIARALLKDPPIMVLDEATSALDAQTERQVQAAVDAAMRGRTTFVIAHRLATIRNADRILVFERGRIIETGSFDELVARGGVFAGLARAQFMTGADPAHA</sequence>
<proteinExistence type="inferred from homology"/>
<evidence type="ECO:0000256" key="1">
    <source>
        <dbReference type="ARBA" id="ARBA00004651"/>
    </source>
</evidence>
<keyword evidence="6 11" id="KW-0812">Transmembrane</keyword>
<evidence type="ECO:0000259" key="12">
    <source>
        <dbReference type="PROSITE" id="PS50893"/>
    </source>
</evidence>
<dbReference type="NCBIfam" id="NF010178">
    <property type="entry name" value="PRK13657.1"/>
    <property type="match status" value="1"/>
</dbReference>
<keyword evidence="15" id="KW-1185">Reference proteome</keyword>
<evidence type="ECO:0000256" key="6">
    <source>
        <dbReference type="ARBA" id="ARBA00022692"/>
    </source>
</evidence>
<dbReference type="GO" id="GO:0034040">
    <property type="term" value="F:ATPase-coupled lipid transmembrane transporter activity"/>
    <property type="evidence" value="ECO:0007669"/>
    <property type="project" value="TreeGrafter"/>
</dbReference>
<dbReference type="EMBL" id="QNRK01000043">
    <property type="protein sequence ID" value="RBP03567.1"/>
    <property type="molecule type" value="Genomic_DNA"/>
</dbReference>
<dbReference type="AlphaFoldDB" id="A0A366EMB7"/>
<dbReference type="GO" id="GO:0005886">
    <property type="term" value="C:plasma membrane"/>
    <property type="evidence" value="ECO:0007669"/>
    <property type="project" value="UniProtKB-SubCell"/>
</dbReference>
<dbReference type="InterPro" id="IPR003439">
    <property type="entry name" value="ABC_transporter-like_ATP-bd"/>
</dbReference>
<comment type="subcellular location">
    <subcellularLocation>
        <location evidence="1">Cell membrane</location>
        <topology evidence="1">Multi-pass membrane protein</topology>
    </subcellularLocation>
</comment>
<keyword evidence="8 14" id="KW-0067">ATP-binding</keyword>
<dbReference type="OrthoDB" id="9804259at2"/>
<dbReference type="RefSeq" id="WP_113892729.1">
    <property type="nucleotide sequence ID" value="NZ_QNRK01000043.1"/>
</dbReference>
<dbReference type="SMART" id="SM00382">
    <property type="entry name" value="AAA"/>
    <property type="match status" value="1"/>
</dbReference>
<comment type="caution">
    <text evidence="14">The sequence shown here is derived from an EMBL/GenBank/DDBJ whole genome shotgun (WGS) entry which is preliminary data.</text>
</comment>
<evidence type="ECO:0000256" key="2">
    <source>
        <dbReference type="ARBA" id="ARBA00005417"/>
    </source>
</evidence>
<dbReference type="PROSITE" id="PS50929">
    <property type="entry name" value="ABC_TM1F"/>
    <property type="match status" value="1"/>
</dbReference>
<evidence type="ECO:0000256" key="5">
    <source>
        <dbReference type="ARBA" id="ARBA00022597"/>
    </source>
</evidence>
<dbReference type="PROSITE" id="PS50893">
    <property type="entry name" value="ABC_TRANSPORTER_2"/>
    <property type="match status" value="1"/>
</dbReference>
<comment type="similarity">
    <text evidence="2">Belongs to the ABC transporter superfamily.</text>
</comment>
<evidence type="ECO:0000256" key="7">
    <source>
        <dbReference type="ARBA" id="ARBA00022741"/>
    </source>
</evidence>
<reference evidence="14 15" key="1">
    <citation type="submission" date="2018-06" db="EMBL/GenBank/DDBJ databases">
        <title>Genomic Encyclopedia of Type Strains, Phase IV (KMG-IV): sequencing the most valuable type-strain genomes for metagenomic binning, comparative biology and taxonomic classification.</title>
        <authorList>
            <person name="Goeker M."/>
        </authorList>
    </citation>
    <scope>NUCLEOTIDE SEQUENCE [LARGE SCALE GENOMIC DNA]</scope>
    <source>
        <strain evidence="14 15">DSM 24875</strain>
    </source>
</reference>
<feature type="transmembrane region" description="Helical" evidence="11">
    <location>
        <begin position="136"/>
        <end position="159"/>
    </location>
</feature>
<feature type="transmembrane region" description="Helical" evidence="11">
    <location>
        <begin position="165"/>
        <end position="186"/>
    </location>
</feature>
<dbReference type="Proteomes" id="UP000253529">
    <property type="component" value="Unassembled WGS sequence"/>
</dbReference>
<dbReference type="InterPro" id="IPR017871">
    <property type="entry name" value="ABC_transporter-like_CS"/>
</dbReference>
<dbReference type="InterPro" id="IPR011527">
    <property type="entry name" value="ABC1_TM_dom"/>
</dbReference>
<feature type="domain" description="ABC transmembrane type-1" evidence="13">
    <location>
        <begin position="22"/>
        <end position="310"/>
    </location>
</feature>
<evidence type="ECO:0000256" key="10">
    <source>
        <dbReference type="ARBA" id="ARBA00023136"/>
    </source>
</evidence>
<keyword evidence="7" id="KW-0547">Nucleotide-binding</keyword>
<dbReference type="Gene3D" id="1.20.1560.10">
    <property type="entry name" value="ABC transporter type 1, transmembrane domain"/>
    <property type="match status" value="1"/>
</dbReference>
<evidence type="ECO:0000256" key="9">
    <source>
        <dbReference type="ARBA" id="ARBA00022989"/>
    </source>
</evidence>
<evidence type="ECO:0000256" key="8">
    <source>
        <dbReference type="ARBA" id="ARBA00022840"/>
    </source>
</evidence>
<dbReference type="InterPro" id="IPR027417">
    <property type="entry name" value="P-loop_NTPase"/>
</dbReference>
<evidence type="ECO:0000313" key="14">
    <source>
        <dbReference type="EMBL" id="RBP03567.1"/>
    </source>
</evidence>
<dbReference type="SUPFAM" id="SSF52540">
    <property type="entry name" value="P-loop containing nucleoside triphosphate hydrolases"/>
    <property type="match status" value="1"/>
</dbReference>
<feature type="transmembrane region" description="Helical" evidence="11">
    <location>
        <begin position="242"/>
        <end position="275"/>
    </location>
</feature>
<evidence type="ECO:0000256" key="3">
    <source>
        <dbReference type="ARBA" id="ARBA00022448"/>
    </source>
</evidence>
<dbReference type="Gene3D" id="3.40.50.300">
    <property type="entry name" value="P-loop containing nucleotide triphosphate hydrolases"/>
    <property type="match status" value="1"/>
</dbReference>
<evidence type="ECO:0000256" key="11">
    <source>
        <dbReference type="SAM" id="Phobius"/>
    </source>
</evidence>
<keyword evidence="3" id="KW-0813">Transport</keyword>
<dbReference type="SUPFAM" id="SSF90123">
    <property type="entry name" value="ABC transporter transmembrane region"/>
    <property type="match status" value="1"/>
</dbReference>
<feature type="domain" description="ABC transporter" evidence="12">
    <location>
        <begin position="344"/>
        <end position="578"/>
    </location>
</feature>
<dbReference type="PROSITE" id="PS00211">
    <property type="entry name" value="ABC_TRANSPORTER_1"/>
    <property type="match status" value="1"/>
</dbReference>
<dbReference type="InterPro" id="IPR003593">
    <property type="entry name" value="AAA+_ATPase"/>
</dbReference>
<dbReference type="GO" id="GO:0005524">
    <property type="term" value="F:ATP binding"/>
    <property type="evidence" value="ECO:0007669"/>
    <property type="project" value="UniProtKB-KW"/>
</dbReference>
<dbReference type="Pfam" id="PF00005">
    <property type="entry name" value="ABC_tran"/>
    <property type="match status" value="1"/>
</dbReference>